<proteinExistence type="predicted"/>
<dbReference type="OrthoDB" id="2445951at2759"/>
<dbReference type="AlphaFoldDB" id="A0A397VF45"/>
<organism evidence="1 2">
    <name type="scientific">Gigaspora rosea</name>
    <dbReference type="NCBI Taxonomy" id="44941"/>
    <lineage>
        <taxon>Eukaryota</taxon>
        <taxon>Fungi</taxon>
        <taxon>Fungi incertae sedis</taxon>
        <taxon>Mucoromycota</taxon>
        <taxon>Glomeromycotina</taxon>
        <taxon>Glomeromycetes</taxon>
        <taxon>Diversisporales</taxon>
        <taxon>Gigasporaceae</taxon>
        <taxon>Gigaspora</taxon>
    </lineage>
</organism>
<protein>
    <submittedName>
        <fullName evidence="1">Uncharacterized protein</fullName>
    </submittedName>
</protein>
<evidence type="ECO:0000313" key="2">
    <source>
        <dbReference type="Proteomes" id="UP000266673"/>
    </source>
</evidence>
<dbReference type="EMBL" id="QKWP01000380">
    <property type="protein sequence ID" value="RIB21100.1"/>
    <property type="molecule type" value="Genomic_DNA"/>
</dbReference>
<accession>A0A397VF45</accession>
<reference evidence="1 2" key="1">
    <citation type="submission" date="2018-06" db="EMBL/GenBank/DDBJ databases">
        <title>Comparative genomics reveals the genomic features of Rhizophagus irregularis, R. cerebriforme, R. diaphanum and Gigaspora rosea, and their symbiotic lifestyle signature.</title>
        <authorList>
            <person name="Morin E."/>
            <person name="San Clemente H."/>
            <person name="Chen E.C.H."/>
            <person name="De La Providencia I."/>
            <person name="Hainaut M."/>
            <person name="Kuo A."/>
            <person name="Kohler A."/>
            <person name="Murat C."/>
            <person name="Tang N."/>
            <person name="Roy S."/>
            <person name="Loubradou J."/>
            <person name="Henrissat B."/>
            <person name="Grigoriev I.V."/>
            <person name="Corradi N."/>
            <person name="Roux C."/>
            <person name="Martin F.M."/>
        </authorList>
    </citation>
    <scope>NUCLEOTIDE SEQUENCE [LARGE SCALE GENOMIC DNA]</scope>
    <source>
        <strain evidence="1 2">DAOM 194757</strain>
    </source>
</reference>
<dbReference type="Proteomes" id="UP000266673">
    <property type="component" value="Unassembled WGS sequence"/>
</dbReference>
<name>A0A397VF45_9GLOM</name>
<gene>
    <name evidence="1" type="ORF">C2G38_2177587</name>
</gene>
<keyword evidence="2" id="KW-1185">Reference proteome</keyword>
<sequence>MEFYETWSLGKGMGICFPPFVFDAELDASPALSLVPRGQRKIKKMVLVQDENEVQEVLPATLALESSKGYDIEESSHQGLKSTLEWLPVEMLKLLYNRENDIGFCGRLFAKGFGKGSKVDERDAKMQDWGNSDLQFLALE</sequence>
<comment type="caution">
    <text evidence="1">The sequence shown here is derived from an EMBL/GenBank/DDBJ whole genome shotgun (WGS) entry which is preliminary data.</text>
</comment>
<evidence type="ECO:0000313" key="1">
    <source>
        <dbReference type="EMBL" id="RIB21100.1"/>
    </source>
</evidence>